<organism evidence="4 5">
    <name type="scientific">Crassostrea virginica</name>
    <name type="common">Eastern oyster</name>
    <dbReference type="NCBI Taxonomy" id="6565"/>
    <lineage>
        <taxon>Eukaryota</taxon>
        <taxon>Metazoa</taxon>
        <taxon>Spiralia</taxon>
        <taxon>Lophotrochozoa</taxon>
        <taxon>Mollusca</taxon>
        <taxon>Bivalvia</taxon>
        <taxon>Autobranchia</taxon>
        <taxon>Pteriomorphia</taxon>
        <taxon>Ostreida</taxon>
        <taxon>Ostreoidea</taxon>
        <taxon>Ostreidae</taxon>
        <taxon>Crassostrea</taxon>
    </lineage>
</organism>
<proteinExistence type="predicted"/>
<dbReference type="KEGG" id="cvn:111115709"/>
<accession>A0A8B8C568</accession>
<evidence type="ECO:0000256" key="1">
    <source>
        <dbReference type="SAM" id="MobiDB-lite"/>
    </source>
</evidence>
<reference evidence="5" key="1">
    <citation type="submission" date="2025-08" db="UniProtKB">
        <authorList>
            <consortium name="RefSeq"/>
        </authorList>
    </citation>
    <scope>IDENTIFICATION</scope>
    <source>
        <tissue evidence="5">Whole sample</tissue>
    </source>
</reference>
<keyword evidence="2" id="KW-0812">Transmembrane</keyword>
<feature type="region of interest" description="Disordered" evidence="1">
    <location>
        <begin position="243"/>
        <end position="268"/>
    </location>
</feature>
<feature type="transmembrane region" description="Helical" evidence="2">
    <location>
        <begin position="276"/>
        <end position="300"/>
    </location>
</feature>
<protein>
    <submittedName>
        <fullName evidence="5">Uncharacterized protein LOC111115709</fullName>
    </submittedName>
</protein>
<evidence type="ECO:0000313" key="5">
    <source>
        <dbReference type="RefSeq" id="XP_022310249.1"/>
    </source>
</evidence>
<evidence type="ECO:0000313" key="4">
    <source>
        <dbReference type="Proteomes" id="UP000694844"/>
    </source>
</evidence>
<name>A0A8B8C568_CRAVI</name>
<dbReference type="OrthoDB" id="10043005at2759"/>
<feature type="compositionally biased region" description="Low complexity" evidence="1">
    <location>
        <begin position="243"/>
        <end position="262"/>
    </location>
</feature>
<dbReference type="AlphaFoldDB" id="A0A8B8C568"/>
<gene>
    <name evidence="5" type="primary">LOC111115709</name>
</gene>
<feature type="signal peptide" evidence="3">
    <location>
        <begin position="1"/>
        <end position="24"/>
    </location>
</feature>
<dbReference type="GeneID" id="111115709"/>
<keyword evidence="2" id="KW-1133">Transmembrane helix</keyword>
<sequence length="379" mass="41315">MGISLDYSILPYLIVLLFTSRLGAQQLYFCDTPNKDPCEVANEKAPYEPEARFENCKHDNSNSFCDRYISPGWFRFYDRMLDRCPQLTSCGALYPSWLNGTHPVEVNTEVVGTACTVGFASCCTRKVTIKIRNCGQFMAYCLPALDTCPERYCFGTNGSCGAMTTTSSQTEAGSTTVDHSSSQTEAGSTTIDHSSSQTEAGSTTVDHSSSQTEAGSTTVDHAVLTVPSTTTPERPNNAEIITESSQTTTQTTQFKSTTVVSSNSEKNGDSAASSAIAISIGIATAALCISGFLVVFVICYHKRRTSSKENASENPYEGPISVDSPVFNVYELPGKLQTESSVYDELPSEEEYQNGATRDNPYEVILEKGMRKKYQELKE</sequence>
<feature type="region of interest" description="Disordered" evidence="1">
    <location>
        <begin position="165"/>
        <end position="220"/>
    </location>
</feature>
<evidence type="ECO:0000256" key="3">
    <source>
        <dbReference type="SAM" id="SignalP"/>
    </source>
</evidence>
<feature type="chain" id="PRO_5034459159" evidence="3">
    <location>
        <begin position="25"/>
        <end position="379"/>
    </location>
</feature>
<keyword evidence="4" id="KW-1185">Reference proteome</keyword>
<evidence type="ECO:0000256" key="2">
    <source>
        <dbReference type="SAM" id="Phobius"/>
    </source>
</evidence>
<dbReference type="RefSeq" id="XP_022310249.1">
    <property type="nucleotide sequence ID" value="XM_022454541.1"/>
</dbReference>
<feature type="compositionally biased region" description="Polar residues" evidence="1">
    <location>
        <begin position="165"/>
        <end position="219"/>
    </location>
</feature>
<dbReference type="Proteomes" id="UP000694844">
    <property type="component" value="Chromosome 9"/>
</dbReference>
<feature type="region of interest" description="Disordered" evidence="1">
    <location>
        <begin position="340"/>
        <end position="360"/>
    </location>
</feature>
<keyword evidence="2" id="KW-0472">Membrane</keyword>
<keyword evidence="3" id="KW-0732">Signal</keyword>